<evidence type="ECO:0000313" key="2">
    <source>
        <dbReference type="EMBL" id="MBD3943027.1"/>
    </source>
</evidence>
<protein>
    <recommendedName>
        <fullName evidence="4">DUF5667 domain-containing protein</fullName>
    </recommendedName>
</protein>
<gene>
    <name evidence="2" type="ORF">IF188_15130</name>
</gene>
<sequence length="190" mass="20143">MTDSRLEQLLRSSAPDDTVPVDLASFDARILGEAAARRRRTPWWIAGTAVVMVTIGGGSMAVAGDGLMTPWGWVADNAFSLAQGDGTTCFQGMRIAHPGLADDAPIVLDAKEILRGIDVAALDTTEKEKELAYEGVRSAHNSDPLTQEGLRQSAIGAIVAEMLFEELAARGYEANPSPIALSADTTDCLQ</sequence>
<name>A0ABR8NTF5_9MICO</name>
<organism evidence="2 3">
    <name type="scientific">Microbacterium helvum</name>
    <dbReference type="NCBI Taxonomy" id="2773713"/>
    <lineage>
        <taxon>Bacteria</taxon>
        <taxon>Bacillati</taxon>
        <taxon>Actinomycetota</taxon>
        <taxon>Actinomycetes</taxon>
        <taxon>Micrococcales</taxon>
        <taxon>Microbacteriaceae</taxon>
        <taxon>Microbacterium</taxon>
    </lineage>
</organism>
<dbReference type="RefSeq" id="WP_191172632.1">
    <property type="nucleotide sequence ID" value="NZ_JACXZS010000010.1"/>
</dbReference>
<evidence type="ECO:0008006" key="4">
    <source>
        <dbReference type="Google" id="ProtNLM"/>
    </source>
</evidence>
<accession>A0ABR8NTF5</accession>
<keyword evidence="1" id="KW-0812">Transmembrane</keyword>
<dbReference type="EMBL" id="JACXZS010000010">
    <property type="protein sequence ID" value="MBD3943027.1"/>
    <property type="molecule type" value="Genomic_DNA"/>
</dbReference>
<dbReference type="Proteomes" id="UP000598426">
    <property type="component" value="Unassembled WGS sequence"/>
</dbReference>
<keyword evidence="1" id="KW-0472">Membrane</keyword>
<reference evidence="2 3" key="1">
    <citation type="submission" date="2020-09" db="EMBL/GenBank/DDBJ databases">
        <title>Isolation and identification of active actinomycetes.</title>
        <authorList>
            <person name="Li X."/>
        </authorList>
    </citation>
    <scope>NUCLEOTIDE SEQUENCE [LARGE SCALE GENOMIC DNA]</scope>
    <source>
        <strain evidence="2 3">NEAU-LLC</strain>
    </source>
</reference>
<comment type="caution">
    <text evidence="2">The sequence shown here is derived from an EMBL/GenBank/DDBJ whole genome shotgun (WGS) entry which is preliminary data.</text>
</comment>
<evidence type="ECO:0000256" key="1">
    <source>
        <dbReference type="SAM" id="Phobius"/>
    </source>
</evidence>
<evidence type="ECO:0000313" key="3">
    <source>
        <dbReference type="Proteomes" id="UP000598426"/>
    </source>
</evidence>
<keyword evidence="1" id="KW-1133">Transmembrane helix</keyword>
<proteinExistence type="predicted"/>
<feature type="transmembrane region" description="Helical" evidence="1">
    <location>
        <begin position="43"/>
        <end position="63"/>
    </location>
</feature>
<keyword evidence="3" id="KW-1185">Reference proteome</keyword>